<dbReference type="PANTHER" id="PTHR14859">
    <property type="entry name" value="CALCOFLUOR WHITE HYPERSENSITIVE PROTEIN PRECURSOR"/>
    <property type="match status" value="1"/>
</dbReference>
<dbReference type="PANTHER" id="PTHR14859:SF1">
    <property type="entry name" value="PGAP2-INTERACTING PROTEIN"/>
    <property type="match status" value="1"/>
</dbReference>
<dbReference type="RefSeq" id="WP_131983212.1">
    <property type="nucleotide sequence ID" value="NZ_SMKL01000026.1"/>
</dbReference>
<comment type="caution">
    <text evidence="2">The sequence shown here is derived from an EMBL/GenBank/DDBJ whole genome shotgun (WGS) entry which is preliminary data.</text>
</comment>
<dbReference type="EMBL" id="SMKL01000026">
    <property type="protein sequence ID" value="TDC50936.1"/>
    <property type="molecule type" value="Genomic_DNA"/>
</dbReference>
<keyword evidence="3" id="KW-1185">Reference proteome</keyword>
<name>A0A4R4RNC7_9ACTN</name>
<dbReference type="InterPro" id="IPR051916">
    <property type="entry name" value="GPI-anchor_lipid_remodeler"/>
</dbReference>
<dbReference type="Pfam" id="PF03372">
    <property type="entry name" value="Exo_endo_phos"/>
    <property type="match status" value="1"/>
</dbReference>
<evidence type="ECO:0000259" key="1">
    <source>
        <dbReference type="Pfam" id="PF03372"/>
    </source>
</evidence>
<accession>A0A4R4RNC7</accession>
<dbReference type="AlphaFoldDB" id="A0A4R4RNC7"/>
<dbReference type="Gene3D" id="3.60.10.10">
    <property type="entry name" value="Endonuclease/exonuclease/phosphatase"/>
    <property type="match status" value="1"/>
</dbReference>
<dbReference type="GO" id="GO:0016020">
    <property type="term" value="C:membrane"/>
    <property type="evidence" value="ECO:0007669"/>
    <property type="project" value="GOC"/>
</dbReference>
<dbReference type="GO" id="GO:0003824">
    <property type="term" value="F:catalytic activity"/>
    <property type="evidence" value="ECO:0007669"/>
    <property type="project" value="InterPro"/>
</dbReference>
<organism evidence="2 3">
    <name type="scientific">Jiangella ureilytica</name>
    <dbReference type="NCBI Taxonomy" id="2530374"/>
    <lineage>
        <taxon>Bacteria</taxon>
        <taxon>Bacillati</taxon>
        <taxon>Actinomycetota</taxon>
        <taxon>Actinomycetes</taxon>
        <taxon>Jiangellales</taxon>
        <taxon>Jiangellaceae</taxon>
        <taxon>Jiangella</taxon>
    </lineage>
</organism>
<protein>
    <recommendedName>
        <fullName evidence="1">Endonuclease/exonuclease/phosphatase domain-containing protein</fullName>
    </recommendedName>
</protein>
<evidence type="ECO:0000313" key="2">
    <source>
        <dbReference type="EMBL" id="TDC50936.1"/>
    </source>
</evidence>
<dbReference type="Proteomes" id="UP000295621">
    <property type="component" value="Unassembled WGS sequence"/>
</dbReference>
<dbReference type="InterPro" id="IPR005135">
    <property type="entry name" value="Endo/exonuclease/phosphatase"/>
</dbReference>
<dbReference type="SUPFAM" id="SSF56219">
    <property type="entry name" value="DNase I-like"/>
    <property type="match status" value="1"/>
</dbReference>
<gene>
    <name evidence="2" type="ORF">E1212_13410</name>
</gene>
<dbReference type="GO" id="GO:0006506">
    <property type="term" value="P:GPI anchor biosynthetic process"/>
    <property type="evidence" value="ECO:0007669"/>
    <property type="project" value="TreeGrafter"/>
</dbReference>
<sequence>MPATRVLHWNIHSWRDEDGDRPGGPNADAVAAVIAETDPRIVSLTEVDEPWGGPSTLASVAGRLGFAWVFPPTVHYGDDDGPRGGYGNALLVKAPILAVHQWQLRWPLGLYDGSESSEPRTVVLVKIDIGPDGLWAGSAHLPRRSAAARAAGVGRLLDLARGLDAPWLICGDFNTPAASWVPADGSVVVRPSVPEPSYPASAPAEAIDYVVAAPALTVSAAVLDRLGSDHLPLLATVDV</sequence>
<dbReference type="InterPro" id="IPR036691">
    <property type="entry name" value="Endo/exonu/phosph_ase_sf"/>
</dbReference>
<evidence type="ECO:0000313" key="3">
    <source>
        <dbReference type="Proteomes" id="UP000295621"/>
    </source>
</evidence>
<feature type="domain" description="Endonuclease/exonuclease/phosphatase" evidence="1">
    <location>
        <begin position="26"/>
        <end position="230"/>
    </location>
</feature>
<proteinExistence type="predicted"/>
<reference evidence="2 3" key="1">
    <citation type="submission" date="2019-02" db="EMBL/GenBank/DDBJ databases">
        <title>Draft genome sequences of novel Actinobacteria.</title>
        <authorList>
            <person name="Sahin N."/>
            <person name="Ay H."/>
            <person name="Saygin H."/>
        </authorList>
    </citation>
    <scope>NUCLEOTIDE SEQUENCE [LARGE SCALE GENOMIC DNA]</scope>
    <source>
        <strain evidence="2 3">KC603</strain>
    </source>
</reference>
<dbReference type="OrthoDB" id="155529at2"/>